<protein>
    <submittedName>
        <fullName evidence="9">OLC1v1021681C1</fullName>
    </submittedName>
</protein>
<dbReference type="InterPro" id="IPR015424">
    <property type="entry name" value="PyrdxlP-dep_Trfase"/>
</dbReference>
<dbReference type="InterPro" id="IPR001353">
    <property type="entry name" value="Proteasome_sua/b"/>
</dbReference>
<evidence type="ECO:0000313" key="9">
    <source>
        <dbReference type="EMBL" id="CAI9087573.1"/>
    </source>
</evidence>
<name>A0AAV1BXH6_OLDCO</name>
<dbReference type="PANTHER" id="PTHR46101:SF9">
    <property type="entry name" value="HISTIDINE DECARBOXYLASE"/>
    <property type="match status" value="1"/>
</dbReference>
<dbReference type="InterPro" id="IPR021115">
    <property type="entry name" value="Pyridoxal-P_BS"/>
</dbReference>
<dbReference type="InterPro" id="IPR002129">
    <property type="entry name" value="PyrdxlP-dep_de-COase"/>
</dbReference>
<accession>A0AAV1BXH6</accession>
<dbReference type="GO" id="GO:0005839">
    <property type="term" value="C:proteasome core complex"/>
    <property type="evidence" value="ECO:0007669"/>
    <property type="project" value="InterPro"/>
</dbReference>
<dbReference type="InterPro" id="IPR015421">
    <property type="entry name" value="PyrdxlP-dep_Trfase_major"/>
</dbReference>
<comment type="similarity">
    <text evidence="3">Belongs to the glycosyl hydrolase 1 family.</text>
</comment>
<feature type="modified residue" description="N6-(pyridoxal phosphate)lysine" evidence="7">
    <location>
        <position position="364"/>
    </location>
</feature>
<dbReference type="GO" id="GO:0030170">
    <property type="term" value="F:pyridoxal phosphate binding"/>
    <property type="evidence" value="ECO:0007669"/>
    <property type="project" value="InterPro"/>
</dbReference>
<keyword evidence="5 7" id="KW-0663">Pyridoxal phosphate</keyword>
<feature type="region of interest" description="Disordered" evidence="8">
    <location>
        <begin position="647"/>
        <end position="681"/>
    </location>
</feature>
<dbReference type="AlphaFoldDB" id="A0AAV1BXH6"/>
<keyword evidence="4" id="KW-0210">Decarboxylase</keyword>
<dbReference type="Gene3D" id="3.40.640.10">
    <property type="entry name" value="Type I PLP-dependent aspartate aminotransferase-like (Major domain)"/>
    <property type="match status" value="1"/>
</dbReference>
<evidence type="ECO:0000256" key="4">
    <source>
        <dbReference type="ARBA" id="ARBA00022793"/>
    </source>
</evidence>
<dbReference type="Proteomes" id="UP001161247">
    <property type="component" value="Chromosome 1"/>
</dbReference>
<dbReference type="GO" id="GO:0019752">
    <property type="term" value="P:carboxylic acid metabolic process"/>
    <property type="evidence" value="ECO:0007669"/>
    <property type="project" value="InterPro"/>
</dbReference>
<dbReference type="GO" id="GO:0005975">
    <property type="term" value="P:carbohydrate metabolic process"/>
    <property type="evidence" value="ECO:0007669"/>
    <property type="project" value="InterPro"/>
</dbReference>
<dbReference type="GO" id="GO:0051603">
    <property type="term" value="P:proteolysis involved in protein catabolic process"/>
    <property type="evidence" value="ECO:0007669"/>
    <property type="project" value="InterPro"/>
</dbReference>
<dbReference type="InterPro" id="IPR015422">
    <property type="entry name" value="PyrdxlP-dep_Trfase_small"/>
</dbReference>
<evidence type="ECO:0000256" key="2">
    <source>
        <dbReference type="ARBA" id="ARBA00009533"/>
    </source>
</evidence>
<dbReference type="GO" id="GO:0009821">
    <property type="term" value="P:alkaloid biosynthetic process"/>
    <property type="evidence" value="ECO:0007669"/>
    <property type="project" value="UniProtKB-ARBA"/>
</dbReference>
<dbReference type="Gene3D" id="3.20.20.80">
    <property type="entry name" value="Glycosidases"/>
    <property type="match status" value="1"/>
</dbReference>
<dbReference type="InterPro" id="IPR051151">
    <property type="entry name" value="Group_II_Decarboxylase"/>
</dbReference>
<dbReference type="PROSITE" id="PS00392">
    <property type="entry name" value="DDC_GAD_HDC_YDC"/>
    <property type="match status" value="1"/>
</dbReference>
<gene>
    <name evidence="9" type="ORF">OLC1_LOCUS359</name>
</gene>
<dbReference type="PANTHER" id="PTHR46101">
    <property type="match status" value="1"/>
</dbReference>
<evidence type="ECO:0000313" key="10">
    <source>
        <dbReference type="Proteomes" id="UP001161247"/>
    </source>
</evidence>
<evidence type="ECO:0000256" key="8">
    <source>
        <dbReference type="SAM" id="MobiDB-lite"/>
    </source>
</evidence>
<reference evidence="9" key="1">
    <citation type="submission" date="2023-03" db="EMBL/GenBank/DDBJ databases">
        <authorList>
            <person name="Julca I."/>
        </authorList>
    </citation>
    <scope>NUCLEOTIDE SEQUENCE</scope>
</reference>
<dbReference type="Pfam" id="PF00232">
    <property type="entry name" value="Glyco_hydro_1"/>
    <property type="match status" value="1"/>
</dbReference>
<keyword evidence="10" id="KW-1185">Reference proteome</keyword>
<dbReference type="Gene3D" id="3.60.20.10">
    <property type="entry name" value="Glutamine Phosphoribosylpyrophosphate, subunit 1, domain 1"/>
    <property type="match status" value="1"/>
</dbReference>
<keyword evidence="6" id="KW-0456">Lyase</keyword>
<dbReference type="GO" id="GO:0016831">
    <property type="term" value="F:carboxy-lyase activity"/>
    <property type="evidence" value="ECO:0007669"/>
    <property type="project" value="UniProtKB-KW"/>
</dbReference>
<dbReference type="SUPFAM" id="SSF56235">
    <property type="entry name" value="N-terminal nucleophile aminohydrolases (Ntn hydrolases)"/>
    <property type="match status" value="1"/>
</dbReference>
<dbReference type="Gene3D" id="3.90.1150.10">
    <property type="entry name" value="Aspartate Aminotransferase, domain 1"/>
    <property type="match status" value="1"/>
</dbReference>
<dbReference type="Pfam" id="PF00282">
    <property type="entry name" value="Pyridoxal_deC"/>
    <property type="match status" value="1"/>
</dbReference>
<evidence type="ECO:0000256" key="7">
    <source>
        <dbReference type="PIRSR" id="PIRSR602129-50"/>
    </source>
</evidence>
<proteinExistence type="inferred from homology"/>
<dbReference type="SUPFAM" id="SSF53383">
    <property type="entry name" value="PLP-dependent transferases"/>
    <property type="match status" value="1"/>
</dbReference>
<dbReference type="Pfam" id="PF00227">
    <property type="entry name" value="Proteasome"/>
    <property type="match status" value="1"/>
</dbReference>
<evidence type="ECO:0000256" key="6">
    <source>
        <dbReference type="ARBA" id="ARBA00023239"/>
    </source>
</evidence>
<sequence>MVMFANNVLTGGPVALIRQGPNSGKDLVFGSATAACQIEGALDNGGGVDFIRDNLAKCNDLIQPYNEDAVPHHENVEEDVKLMEVVEFPSISVDFEANGEEEKLDIIVGRYNVHTTYLAVTEPEADEKSTGDKNAFMASVLARYVESLAERTRHQLGYQLNLDLDYGDLNQLLHFHINNAGDPFVEGNLGIHSRQFEVGVLDWFAGLWEIEKDRYWGYVTGGGTEGNLHGILVGRELFPDGILYASRESHYSVFKAARICRVECVKVETLATGEIDCADFKRKLSVNKHKPAIVNVNIGTTVKCAVDDLDRVIKILEEFGFSEDRFYIHCDGALFGMMLPFIKHAVPKVSFKKPIGSVSISGHKFLGCPMPCGVQITRLEHINTLSNNVEYLATKDATITGSRNGHAPIFLWYALNRKGYKGLENEVQKCLANARYLKDRLRKAGISAMLNELSNTVVFERPRNDEFIRRWQLSCEGNIAHIVVMPHINVEKLDNFLDEFVKGRSLWECGDSKLFMPSSSAMKRAFHVSDHWGSIRKDSMHIANAFQLWDDKFIGVFLFFLFGDEDIKIGAIEEQRLVRRAEISAAPKKNDLSTKSLSESQWILVYTIINNVFLWAQPFNRNTKEPNPNSSLPIVFSSPVAVGEVEDDDGEEEAVCGEVPKAGSEDDGDGKKDEGENGSTVKVRTKVVVSGGPGQPSSEICKKVGVAIDEDGLKPEQDVCEKTQLEVSQAKRDEVVEFRDNVVFNVYEYSPELGEKEKMTGEDCDRSKRPVALPGDMDFFLADCGDDADLYPRREKGTTSLAFLFEHGVMLALNHSQKSPVPNVIIVDSRIVVTISGGSENLLKHMKTKCNEYKGEEGRRNSVADTAKLLAVCDCMATGGLLIGGWDEKGTAVLYHVNCLGTVEDVEDKRNCYGRPFSWKGWATGSAAAAAHVYLENVYVSS</sequence>
<dbReference type="SUPFAM" id="SSF51445">
    <property type="entry name" value="(Trans)glycosidases"/>
    <property type="match status" value="1"/>
</dbReference>
<dbReference type="InterPro" id="IPR017853">
    <property type="entry name" value="GH"/>
</dbReference>
<comment type="similarity">
    <text evidence="2">Belongs to the group II decarboxylase family.</text>
</comment>
<dbReference type="InterPro" id="IPR029055">
    <property type="entry name" value="Ntn_hydrolases_N"/>
</dbReference>
<organism evidence="9 10">
    <name type="scientific">Oldenlandia corymbosa var. corymbosa</name>
    <dbReference type="NCBI Taxonomy" id="529605"/>
    <lineage>
        <taxon>Eukaryota</taxon>
        <taxon>Viridiplantae</taxon>
        <taxon>Streptophyta</taxon>
        <taxon>Embryophyta</taxon>
        <taxon>Tracheophyta</taxon>
        <taxon>Spermatophyta</taxon>
        <taxon>Magnoliopsida</taxon>
        <taxon>eudicotyledons</taxon>
        <taxon>Gunneridae</taxon>
        <taxon>Pentapetalae</taxon>
        <taxon>asterids</taxon>
        <taxon>lamiids</taxon>
        <taxon>Gentianales</taxon>
        <taxon>Rubiaceae</taxon>
        <taxon>Rubioideae</taxon>
        <taxon>Spermacoceae</taxon>
        <taxon>Hedyotis-Oldenlandia complex</taxon>
        <taxon>Oldenlandia</taxon>
    </lineage>
</organism>
<dbReference type="GO" id="GO:0004553">
    <property type="term" value="F:hydrolase activity, hydrolyzing O-glycosyl compounds"/>
    <property type="evidence" value="ECO:0007669"/>
    <property type="project" value="InterPro"/>
</dbReference>
<evidence type="ECO:0000256" key="3">
    <source>
        <dbReference type="ARBA" id="ARBA00010838"/>
    </source>
</evidence>
<dbReference type="EMBL" id="OX459118">
    <property type="protein sequence ID" value="CAI9087573.1"/>
    <property type="molecule type" value="Genomic_DNA"/>
</dbReference>
<dbReference type="NCBIfam" id="NF002748">
    <property type="entry name" value="PRK02769.1"/>
    <property type="match status" value="1"/>
</dbReference>
<evidence type="ECO:0000256" key="1">
    <source>
        <dbReference type="ARBA" id="ARBA00001933"/>
    </source>
</evidence>
<comment type="cofactor">
    <cofactor evidence="1 7">
        <name>pyridoxal 5'-phosphate</name>
        <dbReference type="ChEBI" id="CHEBI:597326"/>
    </cofactor>
</comment>
<dbReference type="InterPro" id="IPR001360">
    <property type="entry name" value="Glyco_hydro_1"/>
</dbReference>
<evidence type="ECO:0000256" key="5">
    <source>
        <dbReference type="ARBA" id="ARBA00022898"/>
    </source>
</evidence>